<dbReference type="EC" id="1.1.1.79" evidence="4"/>
<name>A0A0M6YFG8_9RHOB</name>
<dbReference type="CDD" id="cd12164">
    <property type="entry name" value="GDH_like_2"/>
    <property type="match status" value="1"/>
</dbReference>
<dbReference type="GO" id="GO:0051287">
    <property type="term" value="F:NAD binding"/>
    <property type="evidence" value="ECO:0007669"/>
    <property type="project" value="InterPro"/>
</dbReference>
<keyword evidence="4" id="KW-0670">Pyruvate</keyword>
<dbReference type="STRING" id="420998.JDO7802_00694"/>
<evidence type="ECO:0000259" key="3">
    <source>
        <dbReference type="Pfam" id="PF02826"/>
    </source>
</evidence>
<dbReference type="Pfam" id="PF02826">
    <property type="entry name" value="2-Hacid_dh_C"/>
    <property type="match status" value="1"/>
</dbReference>
<dbReference type="EMBL" id="CXSU01000005">
    <property type="protein sequence ID" value="CTQ48690.1"/>
    <property type="molecule type" value="Genomic_DNA"/>
</dbReference>
<reference evidence="4 5" key="1">
    <citation type="submission" date="2015-07" db="EMBL/GenBank/DDBJ databases">
        <authorList>
            <person name="Noorani M."/>
        </authorList>
    </citation>
    <scope>NUCLEOTIDE SEQUENCE [LARGE SCALE GENOMIC DNA]</scope>
    <source>
        <strain evidence="4 5">CECT 7802</strain>
    </source>
</reference>
<sequence length="309" mass="33007">MIRVLFAAKPEVWQSYRDVLPTAFADHGLAAEIVQLTDPHDPATIDWIVYAPNSELQDFTPYATLKGVQTLWAGVEQVEGNRTLTAPLMRMVDDGLTQGMVEWVTGHVLRHHLGMDAHIDGAAWAPVAPPLAADRPVAMLGMGVLGAACARALATLGFPVTGWSRSPKAVAGVRSVTGRDGLRDALSGAQIVVLLTPHTAATENLMNTETLGWMRDGAALINPGRGALIDDAALLAELPRLGHATLDTFRVEPLPQDDPYWVHPKVTVTPHIASATRPASAARVVAENIRRGEVGDPLLHLVDRSAALA</sequence>
<keyword evidence="2" id="KW-0520">NAD</keyword>
<dbReference type="RefSeq" id="WP_055082581.1">
    <property type="nucleotide sequence ID" value="NZ_CXSU01000005.1"/>
</dbReference>
<evidence type="ECO:0000256" key="1">
    <source>
        <dbReference type="ARBA" id="ARBA00023002"/>
    </source>
</evidence>
<organism evidence="4 5">
    <name type="scientific">Jannaschia donghaensis</name>
    <dbReference type="NCBI Taxonomy" id="420998"/>
    <lineage>
        <taxon>Bacteria</taxon>
        <taxon>Pseudomonadati</taxon>
        <taxon>Pseudomonadota</taxon>
        <taxon>Alphaproteobacteria</taxon>
        <taxon>Rhodobacterales</taxon>
        <taxon>Roseobacteraceae</taxon>
        <taxon>Jannaschia</taxon>
    </lineage>
</organism>
<protein>
    <submittedName>
        <fullName evidence="4">Glyoxylate/hydroxypyruvate reductase A</fullName>
        <ecNumber evidence="4">1.1.1.79</ecNumber>
    </submittedName>
</protein>
<evidence type="ECO:0000313" key="4">
    <source>
        <dbReference type="EMBL" id="CTQ48690.1"/>
    </source>
</evidence>
<keyword evidence="5" id="KW-1185">Reference proteome</keyword>
<dbReference type="InterPro" id="IPR036291">
    <property type="entry name" value="NAD(P)-bd_dom_sf"/>
</dbReference>
<evidence type="ECO:0000313" key="5">
    <source>
        <dbReference type="Proteomes" id="UP000049222"/>
    </source>
</evidence>
<dbReference type="PANTHER" id="PTHR43333">
    <property type="entry name" value="2-HACID_DH_C DOMAIN-CONTAINING PROTEIN"/>
    <property type="match status" value="1"/>
</dbReference>
<proteinExistence type="predicted"/>
<evidence type="ECO:0000256" key="2">
    <source>
        <dbReference type="ARBA" id="ARBA00023027"/>
    </source>
</evidence>
<dbReference type="OrthoDB" id="9787219at2"/>
<dbReference type="InterPro" id="IPR006140">
    <property type="entry name" value="D-isomer_DH_NAD-bd"/>
</dbReference>
<dbReference type="AlphaFoldDB" id="A0A0M6YFG8"/>
<dbReference type="Proteomes" id="UP000049222">
    <property type="component" value="Unassembled WGS sequence"/>
</dbReference>
<dbReference type="PANTHER" id="PTHR43333:SF1">
    <property type="entry name" value="D-ISOMER SPECIFIC 2-HYDROXYACID DEHYDROGENASE NAD-BINDING DOMAIN-CONTAINING PROTEIN"/>
    <property type="match status" value="1"/>
</dbReference>
<dbReference type="Gene3D" id="3.40.50.720">
    <property type="entry name" value="NAD(P)-binding Rossmann-like Domain"/>
    <property type="match status" value="2"/>
</dbReference>
<dbReference type="SUPFAM" id="SSF51735">
    <property type="entry name" value="NAD(P)-binding Rossmann-fold domains"/>
    <property type="match status" value="1"/>
</dbReference>
<feature type="domain" description="D-isomer specific 2-hydroxyacid dehydrogenase NAD-binding" evidence="3">
    <location>
        <begin position="109"/>
        <end position="273"/>
    </location>
</feature>
<gene>
    <name evidence="4" type="primary">ghrA</name>
    <name evidence="4" type="ORF">JDO7802_00694</name>
</gene>
<keyword evidence="1 4" id="KW-0560">Oxidoreductase</keyword>
<dbReference type="GO" id="GO:0030267">
    <property type="term" value="F:glyoxylate reductase (NADPH) activity"/>
    <property type="evidence" value="ECO:0007669"/>
    <property type="project" value="UniProtKB-EC"/>
</dbReference>
<accession>A0A0M6YFG8</accession>